<evidence type="ECO:0000313" key="4">
    <source>
        <dbReference type="Proteomes" id="UP000285120"/>
    </source>
</evidence>
<comment type="caution">
    <text evidence="3">The sequence shown here is derived from an EMBL/GenBank/DDBJ whole genome shotgun (WGS) entry which is preliminary data.</text>
</comment>
<accession>A0A419V3I3</accession>
<proteinExistence type="predicted"/>
<organism evidence="3 4">
    <name type="scientific">Sinobaca qinghaiensis</name>
    <dbReference type="NCBI Taxonomy" id="342944"/>
    <lineage>
        <taxon>Bacteria</taxon>
        <taxon>Bacillati</taxon>
        <taxon>Bacillota</taxon>
        <taxon>Bacilli</taxon>
        <taxon>Bacillales</taxon>
        <taxon>Sporolactobacillaceae</taxon>
        <taxon>Sinobaca</taxon>
    </lineage>
</organism>
<dbReference type="EMBL" id="RAPK01000009">
    <property type="protein sequence ID" value="RKD73034.1"/>
    <property type="molecule type" value="Genomic_DNA"/>
</dbReference>
<gene>
    <name evidence="3" type="ORF">ATL39_2236</name>
</gene>
<feature type="compositionally biased region" description="Polar residues" evidence="1">
    <location>
        <begin position="178"/>
        <end position="188"/>
    </location>
</feature>
<name>A0A419V3I3_9BACL</name>
<feature type="compositionally biased region" description="Polar residues" evidence="1">
    <location>
        <begin position="39"/>
        <end position="49"/>
    </location>
</feature>
<keyword evidence="2" id="KW-0472">Membrane</keyword>
<feature type="region of interest" description="Disordered" evidence="1">
    <location>
        <begin position="30"/>
        <end position="188"/>
    </location>
</feature>
<evidence type="ECO:0000256" key="2">
    <source>
        <dbReference type="SAM" id="Phobius"/>
    </source>
</evidence>
<evidence type="ECO:0000256" key="1">
    <source>
        <dbReference type="SAM" id="MobiDB-lite"/>
    </source>
</evidence>
<feature type="compositionally biased region" description="Low complexity" evidence="1">
    <location>
        <begin position="142"/>
        <end position="155"/>
    </location>
</feature>
<keyword evidence="4" id="KW-1185">Reference proteome</keyword>
<feature type="compositionally biased region" description="Basic and acidic residues" evidence="1">
    <location>
        <begin position="106"/>
        <end position="123"/>
    </location>
</feature>
<protein>
    <submittedName>
        <fullName evidence="3">Uncharacterized protein</fullName>
    </submittedName>
</protein>
<dbReference type="AlphaFoldDB" id="A0A419V3I3"/>
<dbReference type="RefSeq" id="WP_120193420.1">
    <property type="nucleotide sequence ID" value="NZ_RAPK01000009.1"/>
</dbReference>
<dbReference type="Proteomes" id="UP000285120">
    <property type="component" value="Unassembled WGS sequence"/>
</dbReference>
<keyword evidence="2" id="KW-0812">Transmembrane</keyword>
<dbReference type="OrthoDB" id="2967741at2"/>
<feature type="compositionally biased region" description="Basic and acidic residues" evidence="1">
    <location>
        <begin position="64"/>
        <end position="78"/>
    </location>
</feature>
<sequence length="188" mass="21258">MDAFIEFLLGNIFFLFIAAAGIYSLFNRGRQRAEDDGSQNKPVSGQPKRTGSGKIDWESIFQQEKPEGRRAPESERPTKPVPEAEGEFVRGESTDPASGRTAQYYEKMEQAKKRRSEAEKNPIDDTSPIFNQSLDNRRSLRSTEISSSKTSFSSPTHEDAKNGIIWSEILGKPRSQRPHQTSVYSKRK</sequence>
<reference evidence="3 4" key="1">
    <citation type="submission" date="2018-09" db="EMBL/GenBank/DDBJ databases">
        <title>Genomic Encyclopedia of Archaeal and Bacterial Type Strains, Phase II (KMG-II): from individual species to whole genera.</title>
        <authorList>
            <person name="Goeker M."/>
        </authorList>
    </citation>
    <scope>NUCLEOTIDE SEQUENCE [LARGE SCALE GENOMIC DNA]</scope>
    <source>
        <strain evidence="3 4">DSM 17008</strain>
    </source>
</reference>
<keyword evidence="2" id="KW-1133">Transmembrane helix</keyword>
<feature type="transmembrane region" description="Helical" evidence="2">
    <location>
        <begin position="6"/>
        <end position="26"/>
    </location>
</feature>
<evidence type="ECO:0000313" key="3">
    <source>
        <dbReference type="EMBL" id="RKD73034.1"/>
    </source>
</evidence>